<proteinExistence type="predicted"/>
<sequence length="47" mass="5447">MSPIQNSDRLSNPHIKNSDRPSLKQFKTAIAFLYPNYKQRSPFSIPI</sequence>
<dbReference type="KEGG" id="wna:KA717_38965"/>
<name>A0A977PWA0_9CYAN</name>
<dbReference type="AlphaFoldDB" id="A0A977PWA0"/>
<feature type="region of interest" description="Disordered" evidence="1">
    <location>
        <begin position="1"/>
        <end position="21"/>
    </location>
</feature>
<protein>
    <submittedName>
        <fullName evidence="2">Uncharacterized protein</fullName>
    </submittedName>
</protein>
<dbReference type="Proteomes" id="UP001065613">
    <property type="component" value="Chromosome"/>
</dbReference>
<dbReference type="EMBL" id="CP073041">
    <property type="protein sequence ID" value="UXE61287.1"/>
    <property type="molecule type" value="Genomic_DNA"/>
</dbReference>
<evidence type="ECO:0000313" key="2">
    <source>
        <dbReference type="EMBL" id="UXE61287.1"/>
    </source>
</evidence>
<reference evidence="2" key="1">
    <citation type="submission" date="2021-04" db="EMBL/GenBank/DDBJ databases">
        <title>Genome sequence of Woronichinia naegeliana from Washington state freshwater lake bloom.</title>
        <authorList>
            <person name="Dreher T.W."/>
        </authorList>
    </citation>
    <scope>NUCLEOTIDE SEQUENCE</scope>
    <source>
        <strain evidence="2">WA131</strain>
    </source>
</reference>
<feature type="compositionally biased region" description="Polar residues" evidence="1">
    <location>
        <begin position="1"/>
        <end position="10"/>
    </location>
</feature>
<evidence type="ECO:0000256" key="1">
    <source>
        <dbReference type="SAM" id="MobiDB-lite"/>
    </source>
</evidence>
<gene>
    <name evidence="2" type="ORF">KA717_38965</name>
</gene>
<organism evidence="2">
    <name type="scientific">Woronichinia naegeliana WA131</name>
    <dbReference type="NCBI Taxonomy" id="2824559"/>
    <lineage>
        <taxon>Bacteria</taxon>
        <taxon>Bacillati</taxon>
        <taxon>Cyanobacteriota</taxon>
        <taxon>Cyanophyceae</taxon>
        <taxon>Synechococcales</taxon>
        <taxon>Coelosphaeriaceae</taxon>
        <taxon>Woronichinia</taxon>
    </lineage>
</organism>
<accession>A0A977PWA0</accession>